<protein>
    <submittedName>
        <fullName evidence="1">Uncharacterized protein</fullName>
    </submittedName>
</protein>
<dbReference type="Proteomes" id="UP000250078">
    <property type="component" value="Unassembled WGS sequence"/>
</dbReference>
<evidence type="ECO:0000313" key="2">
    <source>
        <dbReference type="Proteomes" id="UP000250078"/>
    </source>
</evidence>
<accession>A0ACC8ELE2</accession>
<sequence>MLPIRLAMHELQYCNEGHRRLVERNDLDTEDLRDISIEECRLVISNRIDCNTYPRTHNFVLLVNRFNQEPRIVKAPGAAKRVREQRIGREVRLNRLSAAMAAFASGDVLRQGFLSLYGGDGSVSLLYLKFS</sequence>
<proteinExistence type="predicted"/>
<reference evidence="1 2" key="1">
    <citation type="journal article" date="2016" name="Nat. Commun.">
        <title>Ectomycorrhizal ecology is imprinted in the genome of the dominant symbiotic fungus Cenococcum geophilum.</title>
        <authorList>
            <consortium name="DOE Joint Genome Institute"/>
            <person name="Peter M."/>
            <person name="Kohler A."/>
            <person name="Ohm R.A."/>
            <person name="Kuo A."/>
            <person name="Krutzmann J."/>
            <person name="Morin E."/>
            <person name="Arend M."/>
            <person name="Barry K.W."/>
            <person name="Binder M."/>
            <person name="Choi C."/>
            <person name="Clum A."/>
            <person name="Copeland A."/>
            <person name="Grisel N."/>
            <person name="Haridas S."/>
            <person name="Kipfer T."/>
            <person name="LaButti K."/>
            <person name="Lindquist E."/>
            <person name="Lipzen A."/>
            <person name="Maire R."/>
            <person name="Meier B."/>
            <person name="Mihaltcheva S."/>
            <person name="Molinier V."/>
            <person name="Murat C."/>
            <person name="Poggeler S."/>
            <person name="Quandt C.A."/>
            <person name="Sperisen C."/>
            <person name="Tritt A."/>
            <person name="Tisserant E."/>
            <person name="Crous P.W."/>
            <person name="Henrissat B."/>
            <person name="Nehls U."/>
            <person name="Egli S."/>
            <person name="Spatafora J.W."/>
            <person name="Grigoriev I.V."/>
            <person name="Martin F.M."/>
        </authorList>
    </citation>
    <scope>NUCLEOTIDE SEQUENCE [LARGE SCALE GENOMIC DNA]</scope>
    <source>
        <strain evidence="1 2">1.58</strain>
    </source>
</reference>
<evidence type="ECO:0000313" key="1">
    <source>
        <dbReference type="EMBL" id="OCK87120.1"/>
    </source>
</evidence>
<dbReference type="EMBL" id="KV748269">
    <property type="protein sequence ID" value="OCK87120.1"/>
    <property type="molecule type" value="Genomic_DNA"/>
</dbReference>
<gene>
    <name evidence="1" type="ORF">K441DRAFT_671274</name>
</gene>
<name>A0ACC8ELE2_9PEZI</name>
<organism evidence="1 2">
    <name type="scientific">Cenococcum geophilum 1.58</name>
    <dbReference type="NCBI Taxonomy" id="794803"/>
    <lineage>
        <taxon>Eukaryota</taxon>
        <taxon>Fungi</taxon>
        <taxon>Dikarya</taxon>
        <taxon>Ascomycota</taxon>
        <taxon>Pezizomycotina</taxon>
        <taxon>Dothideomycetes</taxon>
        <taxon>Pleosporomycetidae</taxon>
        <taxon>Gloniales</taxon>
        <taxon>Gloniaceae</taxon>
        <taxon>Cenococcum</taxon>
    </lineage>
</organism>
<keyword evidence="2" id="KW-1185">Reference proteome</keyword>